<reference evidence="2" key="1">
    <citation type="submission" date="2023-03" db="EMBL/GenBank/DDBJ databases">
        <authorList>
            <person name="Cleenwerck I."/>
        </authorList>
    </citation>
    <scope>NUCLEOTIDE SEQUENCE</scope>
    <source>
        <strain evidence="2">LMG 32879</strain>
    </source>
</reference>
<feature type="chain" id="PRO_5041358145" description="Aspartyl protease" evidence="1">
    <location>
        <begin position="29"/>
        <end position="335"/>
    </location>
</feature>
<sequence>MATAVGHQARRMLPALTLIAGSVAPASARVLVPTVFEAGHFYAVPESPNGTTLRLMVDTGGAGGSGLLVLSAEAARRFGVRSETCHAFGEPMDVARSIAFRPTRALPLAGPFAPCHAVAIINPRFSGDGTLGAGYLPGFIWTFDYPRHALWVEDAGWVHPADAMAIPLHFPHRADGEKGSGLPRMTVSVDGQPLDFLFDTGASAFPTEAGEAASRTPTVRGLGVTSYIVTSVFETWHRRHPDWRVVRNGDSFGKGERLIEVPRVVLSPVPGGHVGQEAPVADHVWFTERPDANFDASGLSQYMDGLVSGSLGANVYGTFVVTVDYPKETLWLSRR</sequence>
<dbReference type="RefSeq" id="WP_289840825.1">
    <property type="nucleotide sequence ID" value="NZ_CATKSH010000003.1"/>
</dbReference>
<organism evidence="2 3">
    <name type="scientific">Brytella acorum</name>
    <dbReference type="NCBI Taxonomy" id="2959299"/>
    <lineage>
        <taxon>Bacteria</taxon>
        <taxon>Pseudomonadati</taxon>
        <taxon>Pseudomonadota</taxon>
        <taxon>Alphaproteobacteria</taxon>
        <taxon>Acetobacterales</taxon>
        <taxon>Acetobacteraceae</taxon>
        <taxon>Brytella</taxon>
    </lineage>
</organism>
<evidence type="ECO:0008006" key="4">
    <source>
        <dbReference type="Google" id="ProtNLM"/>
    </source>
</evidence>
<evidence type="ECO:0000313" key="2">
    <source>
        <dbReference type="EMBL" id="CAI9119937.1"/>
    </source>
</evidence>
<gene>
    <name evidence="2" type="ORF">LMG32879_000763</name>
</gene>
<proteinExistence type="predicted"/>
<name>A0AA35V510_9PROT</name>
<comment type="caution">
    <text evidence="2">The sequence shown here is derived from an EMBL/GenBank/DDBJ whole genome shotgun (WGS) entry which is preliminary data.</text>
</comment>
<keyword evidence="1" id="KW-0732">Signal</keyword>
<dbReference type="AlphaFoldDB" id="A0AA35V510"/>
<dbReference type="Proteomes" id="UP001176960">
    <property type="component" value="Unassembled WGS sequence"/>
</dbReference>
<protein>
    <recommendedName>
        <fullName evidence="4">Aspartyl protease</fullName>
    </recommendedName>
</protein>
<evidence type="ECO:0000256" key="1">
    <source>
        <dbReference type="SAM" id="SignalP"/>
    </source>
</evidence>
<dbReference type="EMBL" id="CATKSH010000003">
    <property type="protein sequence ID" value="CAI9119937.1"/>
    <property type="molecule type" value="Genomic_DNA"/>
</dbReference>
<feature type="signal peptide" evidence="1">
    <location>
        <begin position="1"/>
        <end position="28"/>
    </location>
</feature>
<accession>A0AA35V510</accession>
<evidence type="ECO:0000313" key="3">
    <source>
        <dbReference type="Proteomes" id="UP001176960"/>
    </source>
</evidence>
<keyword evidence="3" id="KW-1185">Reference proteome</keyword>